<gene>
    <name evidence="1" type="ordered locus">Ecaj_0113</name>
</gene>
<sequence length="137" mass="15847">MLHVQNHVDQHTNHIEHDDYHFTGPTSFEVNLSEEEKMELQEVSSIDSVGCEDCDPNCRYPLELVECQRIEERPVCNAGLESLTVDAYQLGLLLGGFLSAMNYISYSYPCYYYDCCDRNYYDCCHKNACYYNCCDCA</sequence>
<evidence type="ECO:0000313" key="2">
    <source>
        <dbReference type="Proteomes" id="UP000000435"/>
    </source>
</evidence>
<evidence type="ECO:0000313" key="1">
    <source>
        <dbReference type="EMBL" id="AAZ68164.1"/>
    </source>
</evidence>
<reference evidence="2" key="1">
    <citation type="journal article" date="2006" name="J. Bacteriol.">
        <title>The genome of the obligately intracellular bacterium Ehrlichia canis reveals themes of complex membrane structure and immune evasion strategies.</title>
        <authorList>
            <person name="Mavromatis K."/>
            <person name="Doyle C.K."/>
            <person name="Lykidis A."/>
            <person name="Ivanova N."/>
            <person name="Francino M.P."/>
            <person name="Chain P."/>
            <person name="Shin M."/>
            <person name="Malfatti S."/>
            <person name="Larimer F."/>
            <person name="Copeland A."/>
            <person name="Detter J.C."/>
            <person name="Land M."/>
            <person name="Richardson P.M."/>
            <person name="Yu X.J."/>
            <person name="Walker D.H."/>
            <person name="McBride J.W."/>
            <person name="Kyrpides N.C."/>
        </authorList>
    </citation>
    <scope>NUCLEOTIDE SEQUENCE [LARGE SCALE GENOMIC DNA]</scope>
    <source>
        <strain evidence="2">Jake</strain>
    </source>
</reference>
<protein>
    <submittedName>
        <fullName evidence="1">Major outer membrane protein p19</fullName>
    </submittedName>
</protein>
<accession>A0ACA6AV51</accession>
<name>A0ACA6AV51_EHRCJ</name>
<dbReference type="Proteomes" id="UP000000435">
    <property type="component" value="Chromosome"/>
</dbReference>
<dbReference type="EMBL" id="CP000107">
    <property type="protein sequence ID" value="AAZ68164.1"/>
    <property type="molecule type" value="Genomic_DNA"/>
</dbReference>
<organism evidence="1 2">
    <name type="scientific">Ehrlichia canis (strain Jake)</name>
    <dbReference type="NCBI Taxonomy" id="269484"/>
    <lineage>
        <taxon>Bacteria</taxon>
        <taxon>Pseudomonadati</taxon>
        <taxon>Pseudomonadota</taxon>
        <taxon>Alphaproteobacteria</taxon>
        <taxon>Rickettsiales</taxon>
        <taxon>Anaplasmataceae</taxon>
        <taxon>Ehrlichia</taxon>
    </lineage>
</organism>
<proteinExistence type="predicted"/>
<keyword evidence="2" id="KW-1185">Reference proteome</keyword>